<protein>
    <submittedName>
        <fullName evidence="2">Uncharacterized protein</fullName>
    </submittedName>
</protein>
<keyword evidence="1" id="KW-0812">Transmembrane</keyword>
<proteinExistence type="predicted"/>
<accession>A0A0D2MW58</accession>
<keyword evidence="1" id="KW-0472">Membrane</keyword>
<dbReference type="GeneID" id="25742296"/>
<evidence type="ECO:0000313" key="2">
    <source>
        <dbReference type="EMBL" id="KIY98540.1"/>
    </source>
</evidence>
<name>A0A0D2MW58_9CHLO</name>
<dbReference type="EMBL" id="KK102148">
    <property type="protein sequence ID" value="KIY98540.1"/>
    <property type="molecule type" value="Genomic_DNA"/>
</dbReference>
<dbReference type="RefSeq" id="XP_013897560.1">
    <property type="nucleotide sequence ID" value="XM_014042106.1"/>
</dbReference>
<feature type="non-terminal residue" evidence="2">
    <location>
        <position position="1"/>
    </location>
</feature>
<reference evidence="2 3" key="1">
    <citation type="journal article" date="2013" name="BMC Genomics">
        <title>Reconstruction of the lipid metabolism for the microalga Monoraphidium neglectum from its genome sequence reveals characteristics suitable for biofuel production.</title>
        <authorList>
            <person name="Bogen C."/>
            <person name="Al-Dilaimi A."/>
            <person name="Albersmeier A."/>
            <person name="Wichmann J."/>
            <person name="Grundmann M."/>
            <person name="Rupp O."/>
            <person name="Lauersen K.J."/>
            <person name="Blifernez-Klassen O."/>
            <person name="Kalinowski J."/>
            <person name="Goesmann A."/>
            <person name="Mussgnug J.H."/>
            <person name="Kruse O."/>
        </authorList>
    </citation>
    <scope>NUCLEOTIDE SEQUENCE [LARGE SCALE GENOMIC DNA]</scope>
    <source>
        <strain evidence="2 3">SAG 48.87</strain>
    </source>
</reference>
<dbReference type="AlphaFoldDB" id="A0A0D2MW58"/>
<gene>
    <name evidence="2" type="ORF">MNEG_9421</name>
</gene>
<dbReference type="Proteomes" id="UP000054498">
    <property type="component" value="Unassembled WGS sequence"/>
</dbReference>
<keyword evidence="1" id="KW-1133">Transmembrane helix</keyword>
<evidence type="ECO:0000313" key="3">
    <source>
        <dbReference type="Proteomes" id="UP000054498"/>
    </source>
</evidence>
<sequence>VNGQLAKPGHKGGLITVPDPASLVVAIAGAITSALAAAAPLLATLPALPGLPALSALTL</sequence>
<feature type="transmembrane region" description="Helical" evidence="1">
    <location>
        <begin position="21"/>
        <end position="43"/>
    </location>
</feature>
<organism evidence="2 3">
    <name type="scientific">Monoraphidium neglectum</name>
    <dbReference type="NCBI Taxonomy" id="145388"/>
    <lineage>
        <taxon>Eukaryota</taxon>
        <taxon>Viridiplantae</taxon>
        <taxon>Chlorophyta</taxon>
        <taxon>core chlorophytes</taxon>
        <taxon>Chlorophyceae</taxon>
        <taxon>CS clade</taxon>
        <taxon>Sphaeropleales</taxon>
        <taxon>Selenastraceae</taxon>
        <taxon>Monoraphidium</taxon>
    </lineage>
</organism>
<evidence type="ECO:0000256" key="1">
    <source>
        <dbReference type="SAM" id="Phobius"/>
    </source>
</evidence>
<dbReference type="KEGG" id="mng:MNEG_9421"/>
<keyword evidence="3" id="KW-1185">Reference proteome</keyword>